<evidence type="ECO:0000259" key="2">
    <source>
        <dbReference type="Pfam" id="PF09822"/>
    </source>
</evidence>
<dbReference type="InterPro" id="IPR055396">
    <property type="entry name" value="DUF7088"/>
</dbReference>
<gene>
    <name evidence="4" type="ORF">STIAU_3084</name>
</gene>
<dbReference type="EMBL" id="AAMD01000026">
    <property type="protein sequence ID" value="EAU67823.1"/>
    <property type="molecule type" value="Genomic_DNA"/>
</dbReference>
<feature type="transmembrane region" description="Helical" evidence="1">
    <location>
        <begin position="12"/>
        <end position="34"/>
    </location>
</feature>
<protein>
    <submittedName>
        <fullName evidence="4">ABC transporter, inner membrane protein, putative</fullName>
    </submittedName>
</protein>
<dbReference type="Pfam" id="PF09822">
    <property type="entry name" value="ABC_transp_aux"/>
    <property type="match status" value="1"/>
</dbReference>
<evidence type="ECO:0000256" key="1">
    <source>
        <dbReference type="SAM" id="Phobius"/>
    </source>
</evidence>
<evidence type="ECO:0000313" key="5">
    <source>
        <dbReference type="Proteomes" id="UP000032702"/>
    </source>
</evidence>
<dbReference type="InterPro" id="IPR019196">
    <property type="entry name" value="ABC_transp_unknown"/>
</dbReference>
<evidence type="ECO:0000259" key="3">
    <source>
        <dbReference type="Pfam" id="PF23357"/>
    </source>
</evidence>
<evidence type="ECO:0000313" key="4">
    <source>
        <dbReference type="EMBL" id="EAU67823.1"/>
    </source>
</evidence>
<sequence>MRPAMRKNTLNATVLLLGITGSLILLNILGLRAFTRLDFTRDKAYTLSEASRKAMEELEDPVTVTAYFTDKLPPPYSSNARYVRDLLEEYRAASKGKLSFEFLDPMTQETDADKEAKRETKRDIFGRSFREPTSVERELAQEGVQPVEVRVVEDDQVQTKRAYMGIILKHQEKKEVIPVVADTQTLEYDFTTLVRKLTRPKTPVIGVLQGHGEPGLQEKLRRLQQLLSQLYEVRPVELGEGERVDAAVDALLVIGPKTALKPNELKAIDQFLMGGKSAAFFLDAIQVDPRNFEPSDAEHGLGPLLATYGVKLGDQLVADARSGQLSMQEQRGFMVIDVPVPYPFIPLLAQLEGDSPVSKGIGGVLLPFTTQVTLQPPEGVQGTVLAKSSKTSWLESKPFNINPRRDWREENPTVGGPYPLIVQVSGKLKSHFAEEASTSAPVPVLAESQGEPRVIVAGGSSALWDDFMGSANQAFLLNVADWLLLDSGLLNMRARGYAGAPLDKDLTDGTRNAVKYGNVLGIPFLLTAFGLVRWRMREARRARVTV</sequence>
<feature type="domain" description="DUF7088" evidence="3">
    <location>
        <begin position="42"/>
        <end position="168"/>
    </location>
</feature>
<dbReference type="Pfam" id="PF23357">
    <property type="entry name" value="DUF7088"/>
    <property type="match status" value="1"/>
</dbReference>
<dbReference type="Proteomes" id="UP000032702">
    <property type="component" value="Unassembled WGS sequence"/>
</dbReference>
<keyword evidence="1" id="KW-0812">Transmembrane</keyword>
<accession>Q097C6</accession>
<reference evidence="4 5" key="1">
    <citation type="submission" date="2006-04" db="EMBL/GenBank/DDBJ databases">
        <authorList>
            <person name="Nierman W.C."/>
        </authorList>
    </citation>
    <scope>NUCLEOTIDE SEQUENCE [LARGE SCALE GENOMIC DNA]</scope>
    <source>
        <strain evidence="4 5">DW4/3-1</strain>
    </source>
</reference>
<name>Q097C6_STIAD</name>
<dbReference type="AlphaFoldDB" id="Q097C6"/>
<feature type="domain" description="ABC-type uncharacterised transport system" evidence="2">
    <location>
        <begin position="203"/>
        <end position="478"/>
    </location>
</feature>
<keyword evidence="1" id="KW-0472">Membrane</keyword>
<organism evidence="4 5">
    <name type="scientific">Stigmatella aurantiaca (strain DW4/3-1)</name>
    <dbReference type="NCBI Taxonomy" id="378806"/>
    <lineage>
        <taxon>Bacteria</taxon>
        <taxon>Pseudomonadati</taxon>
        <taxon>Myxococcota</taxon>
        <taxon>Myxococcia</taxon>
        <taxon>Myxococcales</taxon>
        <taxon>Cystobacterineae</taxon>
        <taxon>Archangiaceae</taxon>
        <taxon>Stigmatella</taxon>
    </lineage>
</organism>
<keyword evidence="1" id="KW-1133">Transmembrane helix</keyword>
<proteinExistence type="predicted"/>
<comment type="caution">
    <text evidence="4">The sequence shown here is derived from an EMBL/GenBank/DDBJ whole genome shotgun (WGS) entry which is preliminary data.</text>
</comment>